<sequence length="262" mass="29169">LLILVFYDSFAGQTVFGVTFPWSCWDLRRNKSKTLVEERTLLTDVVLRRLPLHVGACDLHGEPVQQVLMLPFICLDRYLPIVRANDSRATRKLLASTVIYIEVWLPVAILTAPDLVFARVQDIQNISSSSYLLAEDAMESAGSIALSAHLPAGKWYDVHGDFPLLAHPDGLRPTQTGHPRLQLYHHLQSLLGCHGPGAEEDKCTEEDGNPRKSFFSCWLPFCLGIFVDTLTMLNIVSSICEVQQAVRCASPSPKRWPTSTAA</sequence>
<dbReference type="InterPro" id="IPR050119">
    <property type="entry name" value="CCR1-9-like"/>
</dbReference>
<evidence type="ECO:0000313" key="4">
    <source>
        <dbReference type="EMBL" id="MEQ2209819.1"/>
    </source>
</evidence>
<organism evidence="4 5">
    <name type="scientific">Xenoophorus captivus</name>
    <dbReference type="NCBI Taxonomy" id="1517983"/>
    <lineage>
        <taxon>Eukaryota</taxon>
        <taxon>Metazoa</taxon>
        <taxon>Chordata</taxon>
        <taxon>Craniata</taxon>
        <taxon>Vertebrata</taxon>
        <taxon>Euteleostomi</taxon>
        <taxon>Actinopterygii</taxon>
        <taxon>Neopterygii</taxon>
        <taxon>Teleostei</taxon>
        <taxon>Neoteleostei</taxon>
        <taxon>Acanthomorphata</taxon>
        <taxon>Ovalentaria</taxon>
        <taxon>Atherinomorphae</taxon>
        <taxon>Cyprinodontiformes</taxon>
        <taxon>Goodeidae</taxon>
        <taxon>Xenoophorus</taxon>
    </lineage>
</organism>
<gene>
    <name evidence="4" type="ORF">XENOCAPTIV_004468</name>
</gene>
<evidence type="ECO:0000256" key="3">
    <source>
        <dbReference type="ARBA" id="ARBA00023224"/>
    </source>
</evidence>
<dbReference type="Gene3D" id="1.20.1070.10">
    <property type="entry name" value="Rhodopsin 7-helix transmembrane proteins"/>
    <property type="match status" value="1"/>
</dbReference>
<dbReference type="PANTHER" id="PTHR10489:SF594">
    <property type="entry name" value="C-X-C CHEMOKINE RECEPTOR TYPE 4"/>
    <property type="match status" value="1"/>
</dbReference>
<keyword evidence="1" id="KW-0297">G-protein coupled receptor</keyword>
<dbReference type="EMBL" id="JAHRIN010051885">
    <property type="protein sequence ID" value="MEQ2209819.1"/>
    <property type="molecule type" value="Genomic_DNA"/>
</dbReference>
<comment type="caution">
    <text evidence="4">The sequence shown here is derived from an EMBL/GenBank/DDBJ whole genome shotgun (WGS) entry which is preliminary data.</text>
</comment>
<dbReference type="PANTHER" id="PTHR10489">
    <property type="entry name" value="CELL ADHESION MOLECULE"/>
    <property type="match status" value="1"/>
</dbReference>
<accession>A0ABV0RP81</accession>
<feature type="non-terminal residue" evidence="4">
    <location>
        <position position="1"/>
    </location>
</feature>
<name>A0ABV0RP81_9TELE</name>
<evidence type="ECO:0000313" key="5">
    <source>
        <dbReference type="Proteomes" id="UP001434883"/>
    </source>
</evidence>
<proteinExistence type="predicted"/>
<evidence type="ECO:0000256" key="1">
    <source>
        <dbReference type="ARBA" id="ARBA00023040"/>
    </source>
</evidence>
<dbReference type="Proteomes" id="UP001434883">
    <property type="component" value="Unassembled WGS sequence"/>
</dbReference>
<keyword evidence="3" id="KW-0807">Transducer</keyword>
<keyword evidence="2" id="KW-0675">Receptor</keyword>
<protein>
    <submittedName>
        <fullName evidence="4">Uncharacterized protein</fullName>
    </submittedName>
</protein>
<reference evidence="4 5" key="1">
    <citation type="submission" date="2021-06" db="EMBL/GenBank/DDBJ databases">
        <authorList>
            <person name="Palmer J.M."/>
        </authorList>
    </citation>
    <scope>NUCLEOTIDE SEQUENCE [LARGE SCALE GENOMIC DNA]</scope>
    <source>
        <strain evidence="4 5">XC_2019</strain>
        <tissue evidence="4">Muscle</tissue>
    </source>
</reference>
<evidence type="ECO:0000256" key="2">
    <source>
        <dbReference type="ARBA" id="ARBA00023170"/>
    </source>
</evidence>
<keyword evidence="5" id="KW-1185">Reference proteome</keyword>